<keyword evidence="4" id="KW-1003">Cell membrane</keyword>
<gene>
    <name evidence="10" type="ORF">M9B40_01200</name>
</gene>
<proteinExistence type="inferred from homology"/>
<keyword evidence="5 9" id="KW-0812">Transmembrane</keyword>
<organism evidence="10 11">
    <name type="scientific">SAR86 cluster bacterium</name>
    <dbReference type="NCBI Taxonomy" id="2030880"/>
    <lineage>
        <taxon>Bacteria</taxon>
        <taxon>Pseudomonadati</taxon>
        <taxon>Pseudomonadota</taxon>
        <taxon>Gammaproteobacteria</taxon>
        <taxon>SAR86 cluster</taxon>
    </lineage>
</organism>
<comment type="function">
    <text evidence="1">Part of the ABC transporter complex LptBFG involved in the translocation of lipopolysaccharide (LPS) from the inner membrane to the outer membrane.</text>
</comment>
<dbReference type="GO" id="GO:0005886">
    <property type="term" value="C:plasma membrane"/>
    <property type="evidence" value="ECO:0007669"/>
    <property type="project" value="UniProtKB-SubCell"/>
</dbReference>
<feature type="transmembrane region" description="Helical" evidence="9">
    <location>
        <begin position="249"/>
        <end position="268"/>
    </location>
</feature>
<dbReference type="Proteomes" id="UP001056381">
    <property type="component" value="Chromosome"/>
</dbReference>
<sequence length="301" mass="35004">MKVYRYIFFKALLSVLGVTLIISLIDISFNFFSQIEDISSSYSFSDALVFVFMSQPFRTREFLYLCVVVGLLATFIDQRFLRSINVLRQAGLKKFNLALLLFFPLALINFSTFEFLVPDLTKGAFEFRKSKVESSSKEPPTVIEIKGDTQNGFQIVSEKVHVRFGTDGSVENDSQETENFKNLNFNTNLKYLTFSELYESTNTAFENFNLVVKTELLRRSLNFISYFFIFLIGLEILFSFNKALNANRIFVYGFGACLFYSFIEKMIVDSIDVFSLPYLIQAFPILFIPIYILLRRRYFFN</sequence>
<comment type="subcellular location">
    <subcellularLocation>
        <location evidence="2">Cell membrane</location>
        <topology evidence="2">Multi-pass membrane protein</topology>
    </subcellularLocation>
</comment>
<keyword evidence="7 9" id="KW-0472">Membrane</keyword>
<evidence type="ECO:0000256" key="3">
    <source>
        <dbReference type="ARBA" id="ARBA00007725"/>
    </source>
</evidence>
<evidence type="ECO:0000256" key="6">
    <source>
        <dbReference type="ARBA" id="ARBA00022989"/>
    </source>
</evidence>
<evidence type="ECO:0000313" key="10">
    <source>
        <dbReference type="EMBL" id="URQ63407.1"/>
    </source>
</evidence>
<comment type="similarity">
    <text evidence="3">Belongs to the LptF/LptG family.</text>
</comment>
<evidence type="ECO:0000256" key="2">
    <source>
        <dbReference type="ARBA" id="ARBA00004651"/>
    </source>
</evidence>
<evidence type="ECO:0008006" key="12">
    <source>
        <dbReference type="Google" id="ProtNLM"/>
    </source>
</evidence>
<dbReference type="Pfam" id="PF03739">
    <property type="entry name" value="LptF_LptG"/>
    <property type="match status" value="1"/>
</dbReference>
<keyword evidence="11" id="KW-1185">Reference proteome</keyword>
<evidence type="ECO:0000256" key="7">
    <source>
        <dbReference type="ARBA" id="ARBA00023136"/>
    </source>
</evidence>
<evidence type="ECO:0000256" key="9">
    <source>
        <dbReference type="SAM" id="Phobius"/>
    </source>
</evidence>
<name>A0A9Q8X2M4_9GAMM</name>
<dbReference type="EMBL" id="CP097966">
    <property type="protein sequence ID" value="URQ63407.1"/>
    <property type="molecule type" value="Genomic_DNA"/>
</dbReference>
<feature type="transmembrane region" description="Helical" evidence="9">
    <location>
        <begin position="7"/>
        <end position="32"/>
    </location>
</feature>
<dbReference type="InterPro" id="IPR005495">
    <property type="entry name" value="LptG/LptF_permease"/>
</dbReference>
<protein>
    <recommendedName>
        <fullName evidence="12">LptF/LptG family permease</fullName>
    </recommendedName>
</protein>
<feature type="transmembrane region" description="Helical" evidence="9">
    <location>
        <begin position="274"/>
        <end position="294"/>
    </location>
</feature>
<dbReference type="AlphaFoldDB" id="A0A9Q8X2M4"/>
<feature type="transmembrane region" description="Helical" evidence="9">
    <location>
        <begin position="62"/>
        <end position="81"/>
    </location>
</feature>
<accession>A0A9Q8X2M4</accession>
<evidence type="ECO:0000256" key="8">
    <source>
        <dbReference type="ARBA" id="ARBA00026081"/>
    </source>
</evidence>
<evidence type="ECO:0000256" key="1">
    <source>
        <dbReference type="ARBA" id="ARBA00002265"/>
    </source>
</evidence>
<keyword evidence="6 9" id="KW-1133">Transmembrane helix</keyword>
<evidence type="ECO:0000313" key="11">
    <source>
        <dbReference type="Proteomes" id="UP001056381"/>
    </source>
</evidence>
<comment type="subunit">
    <text evidence="8">Component of the lipopolysaccharide transport and assembly complex. The LptBFG transporter is composed of two ATP-binding proteins (LptB) and two transmembrane proteins (LptF and LptG).</text>
</comment>
<evidence type="ECO:0000256" key="5">
    <source>
        <dbReference type="ARBA" id="ARBA00022692"/>
    </source>
</evidence>
<feature type="transmembrane region" description="Helical" evidence="9">
    <location>
        <begin position="97"/>
        <end position="117"/>
    </location>
</feature>
<feature type="transmembrane region" description="Helical" evidence="9">
    <location>
        <begin position="223"/>
        <end position="240"/>
    </location>
</feature>
<reference evidence="10" key="1">
    <citation type="submission" date="2022-05" db="EMBL/GenBank/DDBJ databases">
        <title>Single-amplified genomics reveal most streamlined microbe among free-living bacteria.</title>
        <authorList>
            <person name="Roda-Garcia J."/>
            <person name="Haro-Moreno J.M."/>
            <person name="Rodriguez-Valera F."/>
            <person name="Almagro-Moreno S."/>
            <person name="Lopez-Perez M."/>
        </authorList>
    </citation>
    <scope>NUCLEOTIDE SEQUENCE</scope>
    <source>
        <strain evidence="10">TMED112-D2-2</strain>
    </source>
</reference>
<evidence type="ECO:0000256" key="4">
    <source>
        <dbReference type="ARBA" id="ARBA00022475"/>
    </source>
</evidence>